<sequence length="105" mass="11918">MRFLRPSIYDHSTSCHFLAHPVMTTPRQAIFGTDEHSTESKSIRYKPLRSPNALISTPGFKARTPAFSAAPAVQMELLDIETFAPHHTSSDFRIDGRFWRGVERS</sequence>
<dbReference type="Proteomes" id="UP000499080">
    <property type="component" value="Unassembled WGS sequence"/>
</dbReference>
<evidence type="ECO:0000313" key="2">
    <source>
        <dbReference type="Proteomes" id="UP000499080"/>
    </source>
</evidence>
<dbReference type="AlphaFoldDB" id="A0A4Y2Q334"/>
<gene>
    <name evidence="1" type="ORF">AVEN_260207_1</name>
</gene>
<accession>A0A4Y2Q334</accession>
<protein>
    <submittedName>
        <fullName evidence="1">Uncharacterized protein</fullName>
    </submittedName>
</protein>
<keyword evidence="2" id="KW-1185">Reference proteome</keyword>
<evidence type="ECO:0000313" key="1">
    <source>
        <dbReference type="EMBL" id="GBN57300.1"/>
    </source>
</evidence>
<comment type="caution">
    <text evidence="1">The sequence shown here is derived from an EMBL/GenBank/DDBJ whole genome shotgun (WGS) entry which is preliminary data.</text>
</comment>
<name>A0A4Y2Q334_ARAVE</name>
<dbReference type="EMBL" id="BGPR01012714">
    <property type="protein sequence ID" value="GBN57300.1"/>
    <property type="molecule type" value="Genomic_DNA"/>
</dbReference>
<reference evidence="1 2" key="1">
    <citation type="journal article" date="2019" name="Sci. Rep.">
        <title>Orb-weaving spider Araneus ventricosus genome elucidates the spidroin gene catalogue.</title>
        <authorList>
            <person name="Kono N."/>
            <person name="Nakamura H."/>
            <person name="Ohtoshi R."/>
            <person name="Moran D.A.P."/>
            <person name="Shinohara A."/>
            <person name="Yoshida Y."/>
            <person name="Fujiwara M."/>
            <person name="Mori M."/>
            <person name="Tomita M."/>
            <person name="Arakawa K."/>
        </authorList>
    </citation>
    <scope>NUCLEOTIDE SEQUENCE [LARGE SCALE GENOMIC DNA]</scope>
</reference>
<organism evidence="1 2">
    <name type="scientific">Araneus ventricosus</name>
    <name type="common">Orbweaver spider</name>
    <name type="synonym">Epeira ventricosa</name>
    <dbReference type="NCBI Taxonomy" id="182803"/>
    <lineage>
        <taxon>Eukaryota</taxon>
        <taxon>Metazoa</taxon>
        <taxon>Ecdysozoa</taxon>
        <taxon>Arthropoda</taxon>
        <taxon>Chelicerata</taxon>
        <taxon>Arachnida</taxon>
        <taxon>Araneae</taxon>
        <taxon>Araneomorphae</taxon>
        <taxon>Entelegynae</taxon>
        <taxon>Araneoidea</taxon>
        <taxon>Araneidae</taxon>
        <taxon>Araneus</taxon>
    </lineage>
</organism>
<proteinExistence type="predicted"/>